<evidence type="ECO:0000256" key="5">
    <source>
        <dbReference type="ARBA" id="ARBA00023136"/>
    </source>
</evidence>
<feature type="transmembrane region" description="Helical" evidence="7">
    <location>
        <begin position="265"/>
        <end position="294"/>
    </location>
</feature>
<feature type="transmembrane region" description="Helical" evidence="7">
    <location>
        <begin position="51"/>
        <end position="75"/>
    </location>
</feature>
<dbReference type="GO" id="GO:0015658">
    <property type="term" value="F:branched-chain amino acid transmembrane transporter activity"/>
    <property type="evidence" value="ECO:0007669"/>
    <property type="project" value="InterPro"/>
</dbReference>
<comment type="subcellular location">
    <subcellularLocation>
        <location evidence="1">Cell membrane</location>
        <topology evidence="1">Multi-pass membrane protein</topology>
    </subcellularLocation>
</comment>
<dbReference type="InterPro" id="IPR001851">
    <property type="entry name" value="ABC_transp_permease"/>
</dbReference>
<feature type="transmembrane region" description="Helical" evidence="7">
    <location>
        <begin position="314"/>
        <end position="343"/>
    </location>
</feature>
<feature type="transmembrane region" description="Helical" evidence="7">
    <location>
        <begin position="185"/>
        <end position="203"/>
    </location>
</feature>
<evidence type="ECO:0000256" key="6">
    <source>
        <dbReference type="SAM" id="MobiDB-lite"/>
    </source>
</evidence>
<protein>
    <submittedName>
        <fullName evidence="8">ABC transporter ATP-binding protein</fullName>
    </submittedName>
</protein>
<comment type="caution">
    <text evidence="8">The sequence shown here is derived from an EMBL/GenBank/DDBJ whole genome shotgun (WGS) entry which is preliminary data.</text>
</comment>
<organism evidence="8 9">
    <name type="scientific">Candidatus Segetimicrobium genomatis</name>
    <dbReference type="NCBI Taxonomy" id="2569760"/>
    <lineage>
        <taxon>Bacteria</taxon>
        <taxon>Bacillati</taxon>
        <taxon>Candidatus Sysuimicrobiota</taxon>
        <taxon>Candidatus Sysuimicrobiia</taxon>
        <taxon>Candidatus Sysuimicrobiales</taxon>
        <taxon>Candidatus Segetimicrobiaceae</taxon>
        <taxon>Candidatus Segetimicrobium</taxon>
    </lineage>
</organism>
<evidence type="ECO:0000256" key="7">
    <source>
        <dbReference type="SAM" id="Phobius"/>
    </source>
</evidence>
<gene>
    <name evidence="8" type="ORF">E6H00_16090</name>
</gene>
<dbReference type="EMBL" id="VBAK01000163">
    <property type="protein sequence ID" value="TMI87278.1"/>
    <property type="molecule type" value="Genomic_DNA"/>
</dbReference>
<evidence type="ECO:0000256" key="4">
    <source>
        <dbReference type="ARBA" id="ARBA00022989"/>
    </source>
</evidence>
<feature type="region of interest" description="Disordered" evidence="6">
    <location>
        <begin position="363"/>
        <end position="389"/>
    </location>
</feature>
<accession>A0A537JUQ8</accession>
<dbReference type="AlphaFoldDB" id="A0A537JUQ8"/>
<evidence type="ECO:0000256" key="2">
    <source>
        <dbReference type="ARBA" id="ARBA00022475"/>
    </source>
</evidence>
<dbReference type="PANTHER" id="PTHR30482">
    <property type="entry name" value="HIGH-AFFINITY BRANCHED-CHAIN AMINO ACID TRANSPORT SYSTEM PERMEASE"/>
    <property type="match status" value="1"/>
</dbReference>
<evidence type="ECO:0000313" key="9">
    <source>
        <dbReference type="Proteomes" id="UP000318509"/>
    </source>
</evidence>
<keyword evidence="8" id="KW-0547">Nucleotide-binding</keyword>
<dbReference type="GO" id="GO:0005886">
    <property type="term" value="C:plasma membrane"/>
    <property type="evidence" value="ECO:0007669"/>
    <property type="project" value="UniProtKB-SubCell"/>
</dbReference>
<keyword evidence="4 7" id="KW-1133">Transmembrane helix</keyword>
<dbReference type="Pfam" id="PF02653">
    <property type="entry name" value="BPD_transp_2"/>
    <property type="match status" value="1"/>
</dbReference>
<evidence type="ECO:0000256" key="1">
    <source>
        <dbReference type="ARBA" id="ARBA00004651"/>
    </source>
</evidence>
<keyword evidence="8" id="KW-0067">ATP-binding</keyword>
<keyword evidence="3 7" id="KW-0812">Transmembrane</keyword>
<dbReference type="Proteomes" id="UP000318509">
    <property type="component" value="Unassembled WGS sequence"/>
</dbReference>
<feature type="transmembrane region" description="Helical" evidence="7">
    <location>
        <begin position="107"/>
        <end position="127"/>
    </location>
</feature>
<feature type="transmembrane region" description="Helical" evidence="7">
    <location>
        <begin position="26"/>
        <end position="45"/>
    </location>
</feature>
<name>A0A537JUQ8_9BACT</name>
<evidence type="ECO:0000256" key="3">
    <source>
        <dbReference type="ARBA" id="ARBA00022692"/>
    </source>
</evidence>
<dbReference type="PANTHER" id="PTHR30482:SF10">
    <property type="entry name" value="HIGH-AFFINITY BRANCHED-CHAIN AMINO ACID TRANSPORT PROTEIN BRAE"/>
    <property type="match status" value="1"/>
</dbReference>
<feature type="transmembrane region" description="Helical" evidence="7">
    <location>
        <begin position="234"/>
        <end position="253"/>
    </location>
</feature>
<keyword evidence="5 7" id="KW-0472">Membrane</keyword>
<dbReference type="InterPro" id="IPR043428">
    <property type="entry name" value="LivM-like"/>
</dbReference>
<evidence type="ECO:0000313" key="8">
    <source>
        <dbReference type="EMBL" id="TMI87278.1"/>
    </source>
</evidence>
<reference evidence="8 9" key="1">
    <citation type="journal article" date="2019" name="Nat. Microbiol.">
        <title>Mediterranean grassland soil C-N compound turnover is dependent on rainfall and depth, and is mediated by genomically divergent microorganisms.</title>
        <authorList>
            <person name="Diamond S."/>
            <person name="Andeer P.F."/>
            <person name="Li Z."/>
            <person name="Crits-Christoph A."/>
            <person name="Burstein D."/>
            <person name="Anantharaman K."/>
            <person name="Lane K.R."/>
            <person name="Thomas B.C."/>
            <person name="Pan C."/>
            <person name="Northen T.R."/>
            <person name="Banfield J.F."/>
        </authorList>
    </citation>
    <scope>NUCLEOTIDE SEQUENCE [LARGE SCALE GENOMIC DNA]</scope>
    <source>
        <strain evidence="8">NP_3</strain>
    </source>
</reference>
<sequence length="389" mass="41364">MRIGPANSWGGLASPRRPGVRVLKRLTPYRTALAVLALFLLYPLADHNAGHVNAAADAAVFVLLALGLNIVVGFAGLLDLGYAAFFAIGSYAYALAASPFYHLHLPFWPMLLVSALIAAVFGVLLGAPTLRLRGDYLAIVTLGFGEIVPTVFLNLPKYTGGTNGIVGIDQPVLFGYHFGFNPTPYYYTLIGIIVLSVIAILRLRDSRLGRAWLAVREDEIAASSMGINLVTTKLTAFSFGAFFSGFAGALYVAKLGIVSPDQFNFTVSFTILAMVVLGGMGNVFGVIAGAGILYEFQTLVLADLTEWSHDLGHAWGIAALARVDFVNLKFLLYGLGLVFLMLLRPEGIFPERRIRAIMTERGSAAGEVPPADGSAAKAPMTDAPPPGGA</sequence>
<dbReference type="GO" id="GO:0005524">
    <property type="term" value="F:ATP binding"/>
    <property type="evidence" value="ECO:0007669"/>
    <property type="project" value="UniProtKB-KW"/>
</dbReference>
<feature type="transmembrane region" description="Helical" evidence="7">
    <location>
        <begin position="82"/>
        <end position="101"/>
    </location>
</feature>
<proteinExistence type="predicted"/>
<keyword evidence="2" id="KW-1003">Cell membrane</keyword>
<dbReference type="CDD" id="cd06581">
    <property type="entry name" value="TM_PBP1_LivM_like"/>
    <property type="match status" value="1"/>
</dbReference>